<keyword evidence="6 10" id="KW-0406">Ion transport</keyword>
<dbReference type="RefSeq" id="WP_073238156.1">
    <property type="nucleotide sequence ID" value="NZ_FQUY01000009.1"/>
</dbReference>
<dbReference type="Pfam" id="PF00231">
    <property type="entry name" value="ATP-synt"/>
    <property type="match status" value="1"/>
</dbReference>
<keyword evidence="7 10" id="KW-0472">Membrane</keyword>
<dbReference type="NCBIfam" id="TIGR01146">
    <property type="entry name" value="ATPsyn_F1gamma"/>
    <property type="match status" value="1"/>
</dbReference>
<dbReference type="PROSITE" id="PS00153">
    <property type="entry name" value="ATPASE_GAMMA"/>
    <property type="match status" value="1"/>
</dbReference>
<comment type="subcellular location">
    <subcellularLocation>
        <location evidence="10">Cell membrane</location>
        <topology evidence="10">Peripheral membrane protein</topology>
    </subcellularLocation>
    <subcellularLocation>
        <location evidence="2">Membrane</location>
        <topology evidence="2">Peripheral membrane protein</topology>
    </subcellularLocation>
</comment>
<dbReference type="InterPro" id="IPR035968">
    <property type="entry name" value="ATP_synth_F1_ATPase_gsu"/>
</dbReference>
<comment type="function">
    <text evidence="1 10">Produces ATP from ADP in the presence of a proton gradient across the membrane. The gamma chain is believed to be important in regulating ATPase activity and the flow of protons through the CF(0) complex.</text>
</comment>
<evidence type="ECO:0000256" key="6">
    <source>
        <dbReference type="ARBA" id="ARBA00023065"/>
    </source>
</evidence>
<dbReference type="CDD" id="cd12151">
    <property type="entry name" value="F1-ATPase_gamma"/>
    <property type="match status" value="1"/>
</dbReference>
<dbReference type="Proteomes" id="UP000184148">
    <property type="component" value="Unassembled WGS sequence"/>
</dbReference>
<dbReference type="Gene3D" id="1.10.287.80">
    <property type="entry name" value="ATP synthase, gamma subunit, helix hairpin domain"/>
    <property type="match status" value="1"/>
</dbReference>
<proteinExistence type="inferred from homology"/>
<reference evidence="12" key="1">
    <citation type="submission" date="2016-11" db="EMBL/GenBank/DDBJ databases">
        <authorList>
            <person name="Varghese N."/>
            <person name="Submissions S."/>
        </authorList>
    </citation>
    <scope>NUCLEOTIDE SEQUENCE [LARGE SCALE GENOMIC DNA]</scope>
    <source>
        <strain evidence="12">DSM 12395</strain>
    </source>
</reference>
<keyword evidence="10" id="KW-1003">Cell membrane</keyword>
<evidence type="ECO:0000256" key="3">
    <source>
        <dbReference type="ARBA" id="ARBA00007681"/>
    </source>
</evidence>
<dbReference type="PRINTS" id="PR00126">
    <property type="entry name" value="ATPASEGAMMA"/>
</dbReference>
<evidence type="ECO:0000256" key="8">
    <source>
        <dbReference type="ARBA" id="ARBA00023196"/>
    </source>
</evidence>
<dbReference type="AlphaFoldDB" id="A0A1M4XTC1"/>
<protein>
    <recommendedName>
        <fullName evidence="10">ATP synthase gamma chain</fullName>
    </recommendedName>
    <alternativeName>
        <fullName evidence="10">ATP synthase F1 sector gamma subunit</fullName>
    </alternativeName>
    <alternativeName>
        <fullName evidence="10">F-ATPase gamma subunit</fullName>
    </alternativeName>
</protein>
<evidence type="ECO:0000256" key="1">
    <source>
        <dbReference type="ARBA" id="ARBA00003456"/>
    </source>
</evidence>
<dbReference type="PANTHER" id="PTHR11693:SF22">
    <property type="entry name" value="ATP SYNTHASE SUBUNIT GAMMA, MITOCHONDRIAL"/>
    <property type="match status" value="1"/>
</dbReference>
<dbReference type="GO" id="GO:0046933">
    <property type="term" value="F:proton-transporting ATP synthase activity, rotational mechanism"/>
    <property type="evidence" value="ECO:0007669"/>
    <property type="project" value="UniProtKB-UniRule"/>
</dbReference>
<dbReference type="SUPFAM" id="SSF52943">
    <property type="entry name" value="ATP synthase (F1-ATPase), gamma subunit"/>
    <property type="match status" value="1"/>
</dbReference>
<dbReference type="EMBL" id="FQUY01000009">
    <property type="protein sequence ID" value="SHE96731.1"/>
    <property type="molecule type" value="Genomic_DNA"/>
</dbReference>
<accession>A0A1M4XTC1</accession>
<dbReference type="GO" id="GO:0005886">
    <property type="term" value="C:plasma membrane"/>
    <property type="evidence" value="ECO:0007669"/>
    <property type="project" value="UniProtKB-SubCell"/>
</dbReference>
<evidence type="ECO:0000256" key="9">
    <source>
        <dbReference type="ARBA" id="ARBA00023310"/>
    </source>
</evidence>
<keyword evidence="9 10" id="KW-0066">ATP synthesis</keyword>
<dbReference type="Gene3D" id="3.40.1380.10">
    <property type="match status" value="1"/>
</dbReference>
<dbReference type="GO" id="GO:0045259">
    <property type="term" value="C:proton-transporting ATP synthase complex"/>
    <property type="evidence" value="ECO:0007669"/>
    <property type="project" value="UniProtKB-KW"/>
</dbReference>
<evidence type="ECO:0000313" key="11">
    <source>
        <dbReference type="EMBL" id="SHE96731.1"/>
    </source>
</evidence>
<keyword evidence="5 10" id="KW-0375">Hydrogen ion transport</keyword>
<dbReference type="InterPro" id="IPR023632">
    <property type="entry name" value="ATP_synth_F1_gsu_CS"/>
</dbReference>
<dbReference type="STRING" id="1121429.SAMN02745133_01521"/>
<organism evidence="11 12">
    <name type="scientific">Desulforamulus putei DSM 12395</name>
    <dbReference type="NCBI Taxonomy" id="1121429"/>
    <lineage>
        <taxon>Bacteria</taxon>
        <taxon>Bacillati</taxon>
        <taxon>Bacillota</taxon>
        <taxon>Clostridia</taxon>
        <taxon>Eubacteriales</taxon>
        <taxon>Peptococcaceae</taxon>
        <taxon>Desulforamulus</taxon>
    </lineage>
</organism>
<sequence>MPSARDLRRRIKSIKSTQQITKAMKMVAAAKLRRAQEAAESARPFALKIKDVLSRVAAASGGASHPLLEVREVKRTAYIVITADRGLCGGFNANVLRRAAAEVRDVPNPAIIAVGRKSRDYFTRRGFDVAASYVRLGETIQFSQAKEIAKFVMDKYMAGEVDEVYLIFSEFVNVLTQRPVKVKLLPVETPAEENKGPKVEYIFEPSAESVLASLLPTYVETTVFRAMLEAKAGEQGARMTAMDSATKNAKELIYKLTLSLNRARQAAITKEISEIVGGAAALE</sequence>
<evidence type="ECO:0000256" key="7">
    <source>
        <dbReference type="ARBA" id="ARBA00023136"/>
    </source>
</evidence>
<gene>
    <name evidence="10" type="primary">atpG</name>
    <name evidence="11" type="ORF">SAMN02745133_01521</name>
</gene>
<dbReference type="GO" id="GO:0005524">
    <property type="term" value="F:ATP binding"/>
    <property type="evidence" value="ECO:0007669"/>
    <property type="project" value="UniProtKB-UniRule"/>
</dbReference>
<evidence type="ECO:0000256" key="4">
    <source>
        <dbReference type="ARBA" id="ARBA00022448"/>
    </source>
</evidence>
<comment type="similarity">
    <text evidence="3 10">Belongs to the ATPase gamma chain family.</text>
</comment>
<dbReference type="FunFam" id="3.40.1380.10:FF:000006">
    <property type="entry name" value="ATP synthase gamma chain"/>
    <property type="match status" value="1"/>
</dbReference>
<dbReference type="InterPro" id="IPR000131">
    <property type="entry name" value="ATP_synth_F1_gsu"/>
</dbReference>
<keyword evidence="4 10" id="KW-0813">Transport</keyword>
<dbReference type="HAMAP" id="MF_00815">
    <property type="entry name" value="ATP_synth_gamma_bact"/>
    <property type="match status" value="1"/>
</dbReference>
<evidence type="ECO:0000256" key="2">
    <source>
        <dbReference type="ARBA" id="ARBA00004170"/>
    </source>
</evidence>
<dbReference type="OrthoDB" id="9812769at2"/>
<dbReference type="PANTHER" id="PTHR11693">
    <property type="entry name" value="ATP SYNTHASE GAMMA CHAIN"/>
    <property type="match status" value="1"/>
</dbReference>
<keyword evidence="12" id="KW-1185">Reference proteome</keyword>
<name>A0A1M4XTC1_9FIRM</name>
<evidence type="ECO:0000256" key="10">
    <source>
        <dbReference type="HAMAP-Rule" id="MF_00815"/>
    </source>
</evidence>
<comment type="subunit">
    <text evidence="10">F-type ATPases have 2 components, CF(1) - the catalytic core - and CF(0) - the membrane proton channel. CF(1) has five subunits: alpha(3), beta(3), gamma(1), delta(1), epsilon(1). CF(0) has three main subunits: a, b and c.</text>
</comment>
<evidence type="ECO:0000313" key="12">
    <source>
        <dbReference type="Proteomes" id="UP000184148"/>
    </source>
</evidence>
<keyword evidence="8 10" id="KW-0139">CF(1)</keyword>
<dbReference type="GO" id="GO:0042777">
    <property type="term" value="P:proton motive force-driven plasma membrane ATP synthesis"/>
    <property type="evidence" value="ECO:0007669"/>
    <property type="project" value="UniProtKB-UniRule"/>
</dbReference>
<evidence type="ECO:0000256" key="5">
    <source>
        <dbReference type="ARBA" id="ARBA00022781"/>
    </source>
</evidence>